<accession>A0ABN8IJF9</accession>
<feature type="region of interest" description="Disordered" evidence="1">
    <location>
        <begin position="112"/>
        <end position="132"/>
    </location>
</feature>
<evidence type="ECO:0000256" key="2">
    <source>
        <dbReference type="SAM" id="SignalP"/>
    </source>
</evidence>
<organism evidence="3 4">
    <name type="scientific">Iphiclides podalirius</name>
    <name type="common">scarce swallowtail</name>
    <dbReference type="NCBI Taxonomy" id="110791"/>
    <lineage>
        <taxon>Eukaryota</taxon>
        <taxon>Metazoa</taxon>
        <taxon>Ecdysozoa</taxon>
        <taxon>Arthropoda</taxon>
        <taxon>Hexapoda</taxon>
        <taxon>Insecta</taxon>
        <taxon>Pterygota</taxon>
        <taxon>Neoptera</taxon>
        <taxon>Endopterygota</taxon>
        <taxon>Lepidoptera</taxon>
        <taxon>Glossata</taxon>
        <taxon>Ditrysia</taxon>
        <taxon>Papilionoidea</taxon>
        <taxon>Papilionidae</taxon>
        <taxon>Papilioninae</taxon>
        <taxon>Iphiclides</taxon>
    </lineage>
</organism>
<keyword evidence="4" id="KW-1185">Reference proteome</keyword>
<protein>
    <submittedName>
        <fullName evidence="3">Uncharacterized protein</fullName>
    </submittedName>
</protein>
<keyword evidence="2" id="KW-0732">Signal</keyword>
<gene>
    <name evidence="3" type="ORF">IPOD504_LOCUS10756</name>
</gene>
<evidence type="ECO:0000313" key="4">
    <source>
        <dbReference type="Proteomes" id="UP000837857"/>
    </source>
</evidence>
<proteinExistence type="predicted"/>
<reference evidence="3" key="1">
    <citation type="submission" date="2022-03" db="EMBL/GenBank/DDBJ databases">
        <authorList>
            <person name="Martin H S."/>
        </authorList>
    </citation>
    <scope>NUCLEOTIDE SEQUENCE</scope>
</reference>
<evidence type="ECO:0000313" key="3">
    <source>
        <dbReference type="EMBL" id="CAH2059178.1"/>
    </source>
</evidence>
<feature type="chain" id="PRO_5047081527" evidence="2">
    <location>
        <begin position="26"/>
        <end position="132"/>
    </location>
</feature>
<feature type="compositionally biased region" description="Basic and acidic residues" evidence="1">
    <location>
        <begin position="119"/>
        <end position="132"/>
    </location>
</feature>
<evidence type="ECO:0000256" key="1">
    <source>
        <dbReference type="SAM" id="MobiDB-lite"/>
    </source>
</evidence>
<feature type="non-terminal residue" evidence="3">
    <location>
        <position position="132"/>
    </location>
</feature>
<dbReference type="EMBL" id="OW152838">
    <property type="protein sequence ID" value="CAH2059178.1"/>
    <property type="molecule type" value="Genomic_DNA"/>
</dbReference>
<name>A0ABN8IJF9_9NEOP</name>
<dbReference type="Proteomes" id="UP000837857">
    <property type="component" value="Chromosome 26"/>
</dbReference>
<sequence>MIRKDGWMVTSICALEMVFLELVSNELSSQKPPYQSLGQKLQRHISLPVVHERAARGARSGAGCAILEKKLNSDRPCRVIRRDAEAARCRASGGSLSAEWRSNSQPYRVTGIQFGHTSRQAEARPARENGPN</sequence>
<feature type="signal peptide" evidence="2">
    <location>
        <begin position="1"/>
        <end position="25"/>
    </location>
</feature>